<dbReference type="Proteomes" id="UP000000448">
    <property type="component" value="Chromosome"/>
</dbReference>
<dbReference type="GO" id="GO:0008299">
    <property type="term" value="P:isoprenoid biosynthetic process"/>
    <property type="evidence" value="ECO:0007669"/>
    <property type="project" value="InterPro"/>
</dbReference>
<evidence type="ECO:0000256" key="5">
    <source>
        <dbReference type="ARBA" id="ARBA00022842"/>
    </source>
</evidence>
<dbReference type="STRING" id="598659.NAMH_0784"/>
<protein>
    <submittedName>
        <fullName evidence="7">Prenyl transferase</fullName>
        <ecNumber evidence="7">2.5.1.-</ecNumber>
    </submittedName>
</protein>
<dbReference type="InterPro" id="IPR000092">
    <property type="entry name" value="Polyprenyl_synt"/>
</dbReference>
<dbReference type="SUPFAM" id="SSF48576">
    <property type="entry name" value="Terpenoid synthases"/>
    <property type="match status" value="1"/>
</dbReference>
<evidence type="ECO:0000256" key="2">
    <source>
        <dbReference type="ARBA" id="ARBA00006706"/>
    </source>
</evidence>
<dbReference type="Gene3D" id="1.10.600.10">
    <property type="entry name" value="Farnesyl Diphosphate Synthase"/>
    <property type="match status" value="1"/>
</dbReference>
<reference evidence="7 8" key="1">
    <citation type="journal article" date="2009" name="PLoS Genet.">
        <title>Adaptations to submarine hydrothermal environments exemplified by the genome of Nautilia profundicola.</title>
        <authorList>
            <person name="Campbell B.J."/>
            <person name="Smith J.L."/>
            <person name="Hanson T.E."/>
            <person name="Klotz M.G."/>
            <person name="Stein L.Y."/>
            <person name="Lee C.K."/>
            <person name="Wu D."/>
            <person name="Robinson J.M."/>
            <person name="Khouri H.M."/>
            <person name="Eisen J.A."/>
            <person name="Cary S.C."/>
        </authorList>
    </citation>
    <scope>NUCLEOTIDE SEQUENCE [LARGE SCALE GENOMIC DNA]</scope>
    <source>
        <strain evidence="8">ATCC BAA-1463 / DSM 18972 / AmH</strain>
    </source>
</reference>
<dbReference type="eggNOG" id="COG0142">
    <property type="taxonomic scope" value="Bacteria"/>
</dbReference>
<dbReference type="CDD" id="cd00685">
    <property type="entry name" value="Trans_IPPS_HT"/>
    <property type="match status" value="1"/>
</dbReference>
<dbReference type="HOGENOM" id="CLU_014015_2_0_7"/>
<dbReference type="Pfam" id="PF00348">
    <property type="entry name" value="polyprenyl_synt"/>
    <property type="match status" value="1"/>
</dbReference>
<gene>
    <name evidence="7" type="ordered locus">NAMH_0784</name>
</gene>
<evidence type="ECO:0000256" key="1">
    <source>
        <dbReference type="ARBA" id="ARBA00001946"/>
    </source>
</evidence>
<organism evidence="7 8">
    <name type="scientific">Nautilia profundicola (strain ATCC BAA-1463 / DSM 18972 / AmH)</name>
    <dbReference type="NCBI Taxonomy" id="598659"/>
    <lineage>
        <taxon>Bacteria</taxon>
        <taxon>Pseudomonadati</taxon>
        <taxon>Campylobacterota</taxon>
        <taxon>Epsilonproteobacteria</taxon>
        <taxon>Nautiliales</taxon>
        <taxon>Nautiliaceae</taxon>
        <taxon>Nautilia</taxon>
    </lineage>
</organism>
<keyword evidence="8" id="KW-1185">Reference proteome</keyword>
<dbReference type="OrthoDB" id="9805316at2"/>
<evidence type="ECO:0000256" key="6">
    <source>
        <dbReference type="RuleBase" id="RU004466"/>
    </source>
</evidence>
<evidence type="ECO:0000256" key="4">
    <source>
        <dbReference type="ARBA" id="ARBA00022723"/>
    </source>
</evidence>
<evidence type="ECO:0000313" key="8">
    <source>
        <dbReference type="Proteomes" id="UP000000448"/>
    </source>
</evidence>
<dbReference type="PANTHER" id="PTHR12001:SF69">
    <property type="entry name" value="ALL TRANS-POLYPRENYL-DIPHOSPHATE SYNTHASE PDSS1"/>
    <property type="match status" value="1"/>
</dbReference>
<dbReference type="InterPro" id="IPR033749">
    <property type="entry name" value="Polyprenyl_synt_CS"/>
</dbReference>
<keyword evidence="4" id="KW-0479">Metal-binding</keyword>
<evidence type="ECO:0000313" key="7">
    <source>
        <dbReference type="EMBL" id="ACM93031.1"/>
    </source>
</evidence>
<accession>B9L978</accession>
<dbReference type="PROSITE" id="PS00723">
    <property type="entry name" value="POLYPRENYL_SYNTHASE_1"/>
    <property type="match status" value="1"/>
</dbReference>
<dbReference type="InterPro" id="IPR008949">
    <property type="entry name" value="Isoprenoid_synthase_dom_sf"/>
</dbReference>
<dbReference type="PROSITE" id="PS00444">
    <property type="entry name" value="POLYPRENYL_SYNTHASE_2"/>
    <property type="match status" value="1"/>
</dbReference>
<dbReference type="RefSeq" id="WP_015902083.1">
    <property type="nucleotide sequence ID" value="NC_012115.1"/>
</dbReference>
<keyword evidence="3 6" id="KW-0808">Transferase</keyword>
<dbReference type="GO" id="GO:0004659">
    <property type="term" value="F:prenyltransferase activity"/>
    <property type="evidence" value="ECO:0007669"/>
    <property type="project" value="InterPro"/>
</dbReference>
<proteinExistence type="inferred from homology"/>
<comment type="similarity">
    <text evidence="2 6">Belongs to the FPP/GGPP synthase family.</text>
</comment>
<dbReference type="GO" id="GO:0046872">
    <property type="term" value="F:metal ion binding"/>
    <property type="evidence" value="ECO:0007669"/>
    <property type="project" value="UniProtKB-KW"/>
</dbReference>
<keyword evidence="5" id="KW-0460">Magnesium</keyword>
<dbReference type="SFLD" id="SFLDS00005">
    <property type="entry name" value="Isoprenoid_Synthase_Type_I"/>
    <property type="match status" value="1"/>
</dbReference>
<dbReference type="EC" id="2.5.1.-" evidence="7"/>
<evidence type="ECO:0000256" key="3">
    <source>
        <dbReference type="ARBA" id="ARBA00022679"/>
    </source>
</evidence>
<name>B9L978_NAUPA</name>
<dbReference type="AlphaFoldDB" id="B9L978"/>
<dbReference type="KEGG" id="nam:NAMH_0784"/>
<sequence length="287" mass="32702">MNYFDIMDEMFNEFEEYKDIQKGKGIRGKLITIIDPNAQKLAAVVESIHLASLLHDDVIDEADTRRGAASINAKYGDHTAVMLGDIVYSRAFYELIDFGKDIAKTVSNAVYLLSQGELEDVKLSNSINLDKDKYMQMIYKKTASLIEAACAAGAISAGLDRNKFATYGKNIGIAFQIIDDLLDITQDEETLGKPSMHDYYEGKTTLPYIYLFEVLEEDDKEKLMNLYRKKLQKHEIEWIRNKMQEHGIIEKCYNEAKELIESAVNAIKIYNIPALEVIANKVIDRKF</sequence>
<dbReference type="PANTHER" id="PTHR12001">
    <property type="entry name" value="GERANYLGERANYL PYROPHOSPHATE SYNTHASE"/>
    <property type="match status" value="1"/>
</dbReference>
<dbReference type="EMBL" id="CP001279">
    <property type="protein sequence ID" value="ACM93031.1"/>
    <property type="molecule type" value="Genomic_DNA"/>
</dbReference>
<comment type="cofactor">
    <cofactor evidence="1">
        <name>Mg(2+)</name>
        <dbReference type="ChEBI" id="CHEBI:18420"/>
    </cofactor>
</comment>